<dbReference type="Gene3D" id="3.30.900.20">
    <property type="match status" value="1"/>
</dbReference>
<protein>
    <submittedName>
        <fullName evidence="1">Uncharacterized protein LOC114335283</fullName>
    </submittedName>
</protein>
<gene>
    <name evidence="1" type="primary">LOC114335283</name>
</gene>
<name>A0A6P7G8Y4_DIAVI</name>
<dbReference type="AlphaFoldDB" id="A0A6P7G8Y4"/>
<dbReference type="PANTHER" id="PTHR15681">
    <property type="entry name" value="MAD2L1-BINDING PROTEIN"/>
    <property type="match status" value="1"/>
</dbReference>
<dbReference type="GO" id="GO:0007096">
    <property type="term" value="P:regulation of exit from mitosis"/>
    <property type="evidence" value="ECO:0007669"/>
    <property type="project" value="InterPro"/>
</dbReference>
<proteinExistence type="predicted"/>
<dbReference type="PANTHER" id="PTHR15681:SF1">
    <property type="entry name" value="MAD2L1-BINDING PROTEIN"/>
    <property type="match status" value="1"/>
</dbReference>
<dbReference type="GO" id="GO:0005634">
    <property type="term" value="C:nucleus"/>
    <property type="evidence" value="ECO:0007669"/>
    <property type="project" value="InterPro"/>
</dbReference>
<dbReference type="InterPro" id="IPR009511">
    <property type="entry name" value="MAD1/Cdc20-bound-Mad2-bd"/>
</dbReference>
<accession>A0A6P7G8Y4</accession>
<dbReference type="InParanoid" id="A0A6P7G8Y4"/>
<sequence length="282" mass="32298">MKTESCIDDLSNINVNVTDIVLTPFSCASIINEVLKGVLYQRCQIPYPYNWMKTIVTKKREKSDIEISGKTNFKAENHFRSVSKVFDILEAVMTDIKNEFIHFNKSLKKVLFVLGTTPVTPSEVFSISVSSLIDGHNERNHISQLNKYQQKILRSIFLSQDWLDKIDASISCTNIYIYLIKDANESNEDAEKHSTSFLPTAPLSFSAKTKHVQISLYSDVAPDENCCKNLAVFEDSNNSLNIFNKVNCDTEQLENLTWYKYKDLVKGFKDCFINKKSVSELW</sequence>
<dbReference type="InterPro" id="IPR053729">
    <property type="entry name" value="MAD2L1BP_domain_sf"/>
</dbReference>
<reference evidence="1" key="1">
    <citation type="submission" date="2025-08" db="UniProtKB">
        <authorList>
            <consortium name="RefSeq"/>
        </authorList>
    </citation>
    <scope>IDENTIFICATION</scope>
    <source>
        <tissue evidence="1">Whole insect</tissue>
    </source>
</reference>
<dbReference type="RefSeq" id="XP_028141298.1">
    <property type="nucleotide sequence ID" value="XM_028285497.1"/>
</dbReference>
<dbReference type="FunCoup" id="A0A6P7G8Y4">
    <property type="interactions" value="421"/>
</dbReference>
<evidence type="ECO:0000313" key="1">
    <source>
        <dbReference type="RefSeq" id="XP_028141298.1"/>
    </source>
</evidence>
<organism evidence="1">
    <name type="scientific">Diabrotica virgifera virgifera</name>
    <name type="common">western corn rootworm</name>
    <dbReference type="NCBI Taxonomy" id="50390"/>
    <lineage>
        <taxon>Eukaryota</taxon>
        <taxon>Metazoa</taxon>
        <taxon>Ecdysozoa</taxon>
        <taxon>Arthropoda</taxon>
        <taxon>Hexapoda</taxon>
        <taxon>Insecta</taxon>
        <taxon>Pterygota</taxon>
        <taxon>Neoptera</taxon>
        <taxon>Endopterygota</taxon>
        <taxon>Coleoptera</taxon>
        <taxon>Polyphaga</taxon>
        <taxon>Cucujiformia</taxon>
        <taxon>Chrysomeloidea</taxon>
        <taxon>Chrysomelidae</taxon>
        <taxon>Galerucinae</taxon>
        <taxon>Diabroticina</taxon>
        <taxon>Diabroticites</taxon>
        <taxon>Diabrotica</taxon>
    </lineage>
</organism>
<dbReference type="Pfam" id="PF06581">
    <property type="entry name" value="p31comet"/>
    <property type="match status" value="1"/>
</dbReference>